<dbReference type="RefSeq" id="WP_330647222.1">
    <property type="nucleotide sequence ID" value="NZ_CP135444.1"/>
</dbReference>
<evidence type="ECO:0000313" key="3">
    <source>
        <dbReference type="EMBL" id="WRY35450.1"/>
    </source>
</evidence>
<accession>A0ABZ1E324</accession>
<dbReference type="EMBL" id="CP135444">
    <property type="protein sequence ID" value="WRY35450.1"/>
    <property type="molecule type" value="Genomic_DNA"/>
</dbReference>
<gene>
    <name evidence="3" type="ORF">RPE78_14450</name>
</gene>
<organism evidence="3 4">
    <name type="scientific">Thioclava litoralis</name>
    <dbReference type="NCBI Taxonomy" id="3076557"/>
    <lineage>
        <taxon>Bacteria</taxon>
        <taxon>Pseudomonadati</taxon>
        <taxon>Pseudomonadota</taxon>
        <taxon>Alphaproteobacteria</taxon>
        <taxon>Rhodobacterales</taxon>
        <taxon>Paracoccaceae</taxon>
        <taxon>Thioclava</taxon>
    </lineage>
</organism>
<geneLocation type="plasmid" evidence="3 4">
    <name>unnamed1</name>
</geneLocation>
<evidence type="ECO:0000259" key="2">
    <source>
        <dbReference type="Pfam" id="PF07007"/>
    </source>
</evidence>
<proteinExistence type="predicted"/>
<dbReference type="InterPro" id="IPR009739">
    <property type="entry name" value="LprI-like_N"/>
</dbReference>
<dbReference type="Pfam" id="PF07007">
    <property type="entry name" value="LprI"/>
    <property type="match status" value="1"/>
</dbReference>
<dbReference type="Proteomes" id="UP001623290">
    <property type="component" value="Plasmid unnamed1"/>
</dbReference>
<feature type="signal peptide" evidence="1">
    <location>
        <begin position="1"/>
        <end position="26"/>
    </location>
</feature>
<evidence type="ECO:0000256" key="1">
    <source>
        <dbReference type="SAM" id="SignalP"/>
    </source>
</evidence>
<keyword evidence="3" id="KW-0614">Plasmid</keyword>
<feature type="chain" id="PRO_5046645465" evidence="1">
    <location>
        <begin position="27"/>
        <end position="132"/>
    </location>
</feature>
<feature type="domain" description="Lysozyme inhibitor LprI-like N-terminal" evidence="2">
    <location>
        <begin position="33"/>
        <end position="125"/>
    </location>
</feature>
<sequence length="132" mass="14320">MKLSSSWLMMTALLALPLMGPVAAHADVDEVCASAKTQVEMNQCYDKALTEAEAKLQAAYTKALENNNAEEPGLAAMLEVAEPGWLAYRDQQCALENYYSRGGSGYGVFVASCRIKMTEARTAFLTDMVEAP</sequence>
<name>A0ABZ1E324_9RHOB</name>
<reference evidence="3 4" key="1">
    <citation type="submission" date="2023-09" db="EMBL/GenBank/DDBJ databases">
        <title>Thioclava shenzhenensis sp. nov., a multidrug resistant bacteria-antagonizing species isolated from coastal seawater.</title>
        <authorList>
            <person name="Long M."/>
        </authorList>
    </citation>
    <scope>NUCLEOTIDE SEQUENCE [LARGE SCALE GENOMIC DNA]</scope>
    <source>
        <strain evidence="3 4">FTW29</strain>
        <plasmid evidence="3 4">unnamed1</plasmid>
    </source>
</reference>
<protein>
    <submittedName>
        <fullName evidence="3">Lysozyme inhibitor LprI family protein</fullName>
    </submittedName>
</protein>
<dbReference type="Gene3D" id="1.20.1270.180">
    <property type="match status" value="1"/>
</dbReference>
<keyword evidence="4" id="KW-1185">Reference proteome</keyword>
<evidence type="ECO:0000313" key="4">
    <source>
        <dbReference type="Proteomes" id="UP001623290"/>
    </source>
</evidence>
<keyword evidence="1" id="KW-0732">Signal</keyword>